<dbReference type="PANTHER" id="PTHR11076">
    <property type="entry name" value="DNA REPAIR POLYMERASE UMUC / TRANSFERASE FAMILY MEMBER"/>
    <property type="match status" value="1"/>
</dbReference>
<keyword evidence="1" id="KW-0227">DNA damage</keyword>
<feature type="domain" description="UmuC" evidence="5">
    <location>
        <begin position="2"/>
        <end position="186"/>
    </location>
</feature>
<comment type="caution">
    <text evidence="6">The sequence shown here is derived from an EMBL/GenBank/DDBJ whole genome shotgun (WGS) entry which is preliminary data.</text>
</comment>
<dbReference type="GO" id="GO:0003887">
    <property type="term" value="F:DNA-directed DNA polymerase activity"/>
    <property type="evidence" value="ECO:0007669"/>
    <property type="project" value="TreeGrafter"/>
</dbReference>
<dbReference type="GO" id="GO:0009432">
    <property type="term" value="P:SOS response"/>
    <property type="evidence" value="ECO:0007669"/>
    <property type="project" value="UniProtKB-KW"/>
</dbReference>
<dbReference type="GO" id="GO:0005829">
    <property type="term" value="C:cytosol"/>
    <property type="evidence" value="ECO:0007669"/>
    <property type="project" value="TreeGrafter"/>
</dbReference>
<accession>A0A644Z088</accession>
<dbReference type="InterPro" id="IPR043502">
    <property type="entry name" value="DNA/RNA_pol_sf"/>
</dbReference>
<dbReference type="InterPro" id="IPR050116">
    <property type="entry name" value="DNA_polymerase-Y"/>
</dbReference>
<dbReference type="PROSITE" id="PS50173">
    <property type="entry name" value="UMUC"/>
    <property type="match status" value="1"/>
</dbReference>
<dbReference type="GO" id="GO:0006281">
    <property type="term" value="P:DNA repair"/>
    <property type="evidence" value="ECO:0007669"/>
    <property type="project" value="UniProtKB-KW"/>
</dbReference>
<evidence type="ECO:0000256" key="4">
    <source>
        <dbReference type="ARBA" id="ARBA00023236"/>
    </source>
</evidence>
<dbReference type="SUPFAM" id="SSF100879">
    <property type="entry name" value="Lesion bypass DNA polymerase (Y-family), little finger domain"/>
    <property type="match status" value="1"/>
</dbReference>
<dbReference type="InterPro" id="IPR036775">
    <property type="entry name" value="DNA_pol_Y-fam_lit_finger_sf"/>
</dbReference>
<keyword evidence="4" id="KW-0742">SOS response</keyword>
<dbReference type="EMBL" id="VSSQ01006654">
    <property type="protein sequence ID" value="MPM33421.1"/>
    <property type="molecule type" value="Genomic_DNA"/>
</dbReference>
<dbReference type="Pfam" id="PF13438">
    <property type="entry name" value="DUF4113"/>
    <property type="match status" value="1"/>
</dbReference>
<gene>
    <name evidence="6" type="primary">umuC_9</name>
    <name evidence="6" type="ORF">SDC9_79996</name>
</gene>
<protein>
    <submittedName>
        <fullName evidence="6">Protein UmuC</fullName>
    </submittedName>
</protein>
<evidence type="ECO:0000256" key="2">
    <source>
        <dbReference type="ARBA" id="ARBA00023199"/>
    </source>
</evidence>
<dbReference type="Gene3D" id="3.40.1170.60">
    <property type="match status" value="1"/>
</dbReference>
<dbReference type="Pfam" id="PF00817">
    <property type="entry name" value="IMS"/>
    <property type="match status" value="1"/>
</dbReference>
<dbReference type="InterPro" id="IPR025188">
    <property type="entry name" value="DUF4113"/>
</dbReference>
<dbReference type="AlphaFoldDB" id="A0A644Z088"/>
<dbReference type="InterPro" id="IPR001126">
    <property type="entry name" value="UmuC"/>
</dbReference>
<dbReference type="InterPro" id="IPR017961">
    <property type="entry name" value="DNA_pol_Y-fam_little_finger"/>
</dbReference>
<name>A0A644Z088_9ZZZZ</name>
<evidence type="ECO:0000259" key="5">
    <source>
        <dbReference type="PROSITE" id="PS50173"/>
    </source>
</evidence>
<evidence type="ECO:0000313" key="6">
    <source>
        <dbReference type="EMBL" id="MPM33421.1"/>
    </source>
</evidence>
<keyword evidence="2" id="KW-0741">SOS mutagenesis</keyword>
<dbReference type="Gene3D" id="3.30.1490.100">
    <property type="entry name" value="DNA polymerase, Y-family, little finger domain"/>
    <property type="match status" value="1"/>
</dbReference>
<dbReference type="Gene3D" id="3.30.70.270">
    <property type="match status" value="1"/>
</dbReference>
<dbReference type="GO" id="GO:0003684">
    <property type="term" value="F:damaged DNA binding"/>
    <property type="evidence" value="ECO:0007669"/>
    <property type="project" value="InterPro"/>
</dbReference>
<dbReference type="Pfam" id="PF11799">
    <property type="entry name" value="IMS_C"/>
    <property type="match status" value="1"/>
</dbReference>
<dbReference type="CDD" id="cd01700">
    <property type="entry name" value="PolY_Pol_V_umuC"/>
    <property type="match status" value="1"/>
</dbReference>
<dbReference type="GO" id="GO:0042276">
    <property type="term" value="P:error-prone translesion synthesis"/>
    <property type="evidence" value="ECO:0007669"/>
    <property type="project" value="TreeGrafter"/>
</dbReference>
<sequence length="420" mass="46730">MFGLTDCNNFYVSCERIFNPSLEGKPVVVLSNNDGCVISRSSEAKTIGIKMGSPLFKLKEIIKDHGVIAYSSNFPLYGDISARVMEILRISTPAIEVYSIDEAFIDFREVPDNEISAIGHSLIKKIRKGVGIPVSIGVSQTKTLAKVATKLSKQYPSTKGFCLMSKESDISRVLKKFPVEDVWGIGRAHSKMLASYGVSNAYEFILKDEKWIRAKMGITGLRTWRELQGENCISLEDGTPDKKQICTSRSFASDLSDFEDLYKAIATFASSSAEKLRKQKGVCREIIIFILTNPFKEFELTHNQSALITLSEYTDNSLVIISNACSGLRAIFREGYQYKKCGVILSSIIRKTDLTPTLFASIDEISKSNSLMSVMDEINSRYGNKSIVTAAAGIEKIKANQNLLSKRYTTSWDDIIEVKV</sequence>
<dbReference type="SUPFAM" id="SSF56672">
    <property type="entry name" value="DNA/RNA polymerases"/>
    <property type="match status" value="1"/>
</dbReference>
<proteinExistence type="predicted"/>
<evidence type="ECO:0000256" key="3">
    <source>
        <dbReference type="ARBA" id="ARBA00023204"/>
    </source>
</evidence>
<evidence type="ECO:0000256" key="1">
    <source>
        <dbReference type="ARBA" id="ARBA00022763"/>
    </source>
</evidence>
<keyword evidence="3" id="KW-0234">DNA repair</keyword>
<dbReference type="PANTHER" id="PTHR11076:SF34">
    <property type="entry name" value="PROTEIN UMUC"/>
    <property type="match status" value="1"/>
</dbReference>
<organism evidence="6">
    <name type="scientific">bioreactor metagenome</name>
    <dbReference type="NCBI Taxonomy" id="1076179"/>
    <lineage>
        <taxon>unclassified sequences</taxon>
        <taxon>metagenomes</taxon>
        <taxon>ecological metagenomes</taxon>
    </lineage>
</organism>
<reference evidence="6" key="1">
    <citation type="submission" date="2019-08" db="EMBL/GenBank/DDBJ databases">
        <authorList>
            <person name="Kucharzyk K."/>
            <person name="Murdoch R.W."/>
            <person name="Higgins S."/>
            <person name="Loffler F."/>
        </authorList>
    </citation>
    <scope>NUCLEOTIDE SEQUENCE</scope>
</reference>
<dbReference type="InterPro" id="IPR043128">
    <property type="entry name" value="Rev_trsase/Diguanyl_cyclase"/>
</dbReference>